<name>A0A645IVV3_9ZZZZ</name>
<organism evidence="1">
    <name type="scientific">bioreactor metagenome</name>
    <dbReference type="NCBI Taxonomy" id="1076179"/>
    <lineage>
        <taxon>unclassified sequences</taxon>
        <taxon>metagenomes</taxon>
        <taxon>ecological metagenomes</taxon>
    </lineage>
</organism>
<comment type="caution">
    <text evidence="1">The sequence shown here is derived from an EMBL/GenBank/DDBJ whole genome shotgun (WGS) entry which is preliminary data.</text>
</comment>
<dbReference type="AlphaFoldDB" id="A0A645IVV3"/>
<sequence length="94" mass="10105">MRHLLGLGIVHKPLDRTPLEQMLADDLRDVIFRHAAIERALGVDDHDGTERAEAETSGLNNLDLLVEALLFELFFEVLANGRAAAGCAAGAAAD</sequence>
<proteinExistence type="predicted"/>
<reference evidence="1" key="1">
    <citation type="submission" date="2019-08" db="EMBL/GenBank/DDBJ databases">
        <authorList>
            <person name="Kucharzyk K."/>
            <person name="Murdoch R.W."/>
            <person name="Higgins S."/>
            <person name="Loffler F."/>
        </authorList>
    </citation>
    <scope>NUCLEOTIDE SEQUENCE</scope>
</reference>
<protein>
    <submittedName>
        <fullName evidence="1">Uncharacterized protein</fullName>
    </submittedName>
</protein>
<dbReference type="EMBL" id="VSSQ01124312">
    <property type="protein sequence ID" value="MPN55267.1"/>
    <property type="molecule type" value="Genomic_DNA"/>
</dbReference>
<accession>A0A645IVV3</accession>
<gene>
    <name evidence="1" type="ORF">SDC9_202948</name>
</gene>
<evidence type="ECO:0000313" key="1">
    <source>
        <dbReference type="EMBL" id="MPN55267.1"/>
    </source>
</evidence>